<keyword evidence="2" id="KW-1185">Reference proteome</keyword>
<evidence type="ECO:0000313" key="2">
    <source>
        <dbReference type="Proteomes" id="UP001461498"/>
    </source>
</evidence>
<name>A0AAW1D254_9HEMI</name>
<comment type="caution">
    <text evidence="1">The sequence shown here is derived from an EMBL/GenBank/DDBJ whole genome shotgun (WGS) entry which is preliminary data.</text>
</comment>
<sequence length="78" mass="9089">MCITLTLTTLATTLYMKRQWLTTKMSNFLTHLSNLKKLIVYKFKPSDDPEELTASLSFIKCDLFQKKLIDSKSKIQEI</sequence>
<dbReference type="Proteomes" id="UP001461498">
    <property type="component" value="Unassembled WGS sequence"/>
</dbReference>
<proteinExistence type="predicted"/>
<gene>
    <name evidence="1" type="ORF">O3M35_009242</name>
</gene>
<organism evidence="1 2">
    <name type="scientific">Rhynocoris fuscipes</name>
    <dbReference type="NCBI Taxonomy" id="488301"/>
    <lineage>
        <taxon>Eukaryota</taxon>
        <taxon>Metazoa</taxon>
        <taxon>Ecdysozoa</taxon>
        <taxon>Arthropoda</taxon>
        <taxon>Hexapoda</taxon>
        <taxon>Insecta</taxon>
        <taxon>Pterygota</taxon>
        <taxon>Neoptera</taxon>
        <taxon>Paraneoptera</taxon>
        <taxon>Hemiptera</taxon>
        <taxon>Heteroptera</taxon>
        <taxon>Panheteroptera</taxon>
        <taxon>Cimicomorpha</taxon>
        <taxon>Reduviidae</taxon>
        <taxon>Harpactorinae</taxon>
        <taxon>Harpactorini</taxon>
        <taxon>Rhynocoris</taxon>
    </lineage>
</organism>
<reference evidence="1 2" key="1">
    <citation type="submission" date="2022-12" db="EMBL/GenBank/DDBJ databases">
        <title>Chromosome-level genome assembly of true bugs.</title>
        <authorList>
            <person name="Ma L."/>
            <person name="Li H."/>
        </authorList>
    </citation>
    <scope>NUCLEOTIDE SEQUENCE [LARGE SCALE GENOMIC DNA]</scope>
    <source>
        <strain evidence="1">Lab_2022b</strain>
    </source>
</reference>
<accession>A0AAW1D254</accession>
<evidence type="ECO:0000313" key="1">
    <source>
        <dbReference type="EMBL" id="KAK9505101.1"/>
    </source>
</evidence>
<protein>
    <submittedName>
        <fullName evidence="1">Uncharacterized protein</fullName>
    </submittedName>
</protein>
<dbReference type="AlphaFoldDB" id="A0AAW1D254"/>
<dbReference type="EMBL" id="JAPXFL010000006">
    <property type="protein sequence ID" value="KAK9505101.1"/>
    <property type="molecule type" value="Genomic_DNA"/>
</dbReference>